<dbReference type="InterPro" id="IPR002698">
    <property type="entry name" value="FTHF_cligase"/>
</dbReference>
<dbReference type="Pfam" id="PF01812">
    <property type="entry name" value="5-FTHF_cyc-lig"/>
    <property type="match status" value="1"/>
</dbReference>
<dbReference type="GO" id="GO:0030272">
    <property type="term" value="F:5-formyltetrahydrofolate cyclo-ligase activity"/>
    <property type="evidence" value="ECO:0007669"/>
    <property type="project" value="UniProtKB-EC"/>
</dbReference>
<dbReference type="NCBIfam" id="TIGR02727">
    <property type="entry name" value="MTHFS_bact"/>
    <property type="match status" value="1"/>
</dbReference>
<dbReference type="InterPro" id="IPR037171">
    <property type="entry name" value="NagB/RpiA_transferase-like"/>
</dbReference>
<proteinExistence type="inferred from homology"/>
<dbReference type="RefSeq" id="WP_379271199.1">
    <property type="nucleotide sequence ID" value="NZ_JBHUGT010000018.1"/>
</dbReference>
<comment type="catalytic activity">
    <reaction evidence="4">
        <text>(6S)-5-formyl-5,6,7,8-tetrahydrofolate + ATP = (6R)-5,10-methenyltetrahydrofolate + ADP + phosphate</text>
        <dbReference type="Rhea" id="RHEA:10488"/>
        <dbReference type="ChEBI" id="CHEBI:30616"/>
        <dbReference type="ChEBI" id="CHEBI:43474"/>
        <dbReference type="ChEBI" id="CHEBI:57455"/>
        <dbReference type="ChEBI" id="CHEBI:57457"/>
        <dbReference type="ChEBI" id="CHEBI:456216"/>
        <dbReference type="EC" id="6.3.3.2"/>
    </reaction>
</comment>
<dbReference type="PANTHER" id="PTHR23407">
    <property type="entry name" value="ATPASE INHIBITOR/5-FORMYLTETRAHYDROFOLATE CYCLO-LIGASE"/>
    <property type="match status" value="1"/>
</dbReference>
<dbReference type="Proteomes" id="UP001597493">
    <property type="component" value="Unassembled WGS sequence"/>
</dbReference>
<name>A0ABW5QV44_9BACL</name>
<dbReference type="InterPro" id="IPR024185">
    <property type="entry name" value="FTHF_cligase-like_sf"/>
</dbReference>
<dbReference type="PANTHER" id="PTHR23407:SF1">
    <property type="entry name" value="5-FORMYLTETRAHYDROFOLATE CYCLO-LIGASE"/>
    <property type="match status" value="1"/>
</dbReference>
<evidence type="ECO:0000256" key="3">
    <source>
        <dbReference type="ARBA" id="ARBA00022840"/>
    </source>
</evidence>
<comment type="caution">
    <text evidence="5">The sequence shown here is derived from an EMBL/GenBank/DDBJ whole genome shotgun (WGS) entry which is preliminary data.</text>
</comment>
<dbReference type="SUPFAM" id="SSF100950">
    <property type="entry name" value="NagB/RpiA/CoA transferase-like"/>
    <property type="match status" value="1"/>
</dbReference>
<evidence type="ECO:0000313" key="6">
    <source>
        <dbReference type="Proteomes" id="UP001597493"/>
    </source>
</evidence>
<gene>
    <name evidence="5" type="ORF">ACFSW5_07950</name>
</gene>
<evidence type="ECO:0000256" key="1">
    <source>
        <dbReference type="ARBA" id="ARBA00010638"/>
    </source>
</evidence>
<keyword evidence="4" id="KW-0460">Magnesium</keyword>
<keyword evidence="4" id="KW-0479">Metal-binding</keyword>
<dbReference type="EC" id="6.3.3.2" evidence="4"/>
<evidence type="ECO:0000256" key="4">
    <source>
        <dbReference type="RuleBase" id="RU361279"/>
    </source>
</evidence>
<dbReference type="PIRSF" id="PIRSF006806">
    <property type="entry name" value="FTHF_cligase"/>
    <property type="match status" value="1"/>
</dbReference>
<keyword evidence="6" id="KW-1185">Reference proteome</keyword>
<keyword evidence="3 4" id="KW-0067">ATP-binding</keyword>
<sequence length="205" mass="22849">MDSALTKNELRQRMAKLRSELAPAEHSAKSAAACGHAAEWLRSRQASCVMLYMPFRSELDTKPLIEWCLKEGVVVILPRVHPSDRSMALYRLDGWEGLAPGAYGIMEPDPERCVPFDAHDRIDVVFAPGLAFDKKGGRLGYGGGYYDRFAANGSGYSVPPPRKACWLGVAYELQLVEDLPMQEHDKRMDGIVTENGIMFFNQQAL</sequence>
<comment type="similarity">
    <text evidence="1 4">Belongs to the 5-formyltetrahydrofolate cyclo-ligase family.</text>
</comment>
<keyword evidence="2 4" id="KW-0547">Nucleotide-binding</keyword>
<reference evidence="6" key="1">
    <citation type="journal article" date="2019" name="Int. J. Syst. Evol. Microbiol.">
        <title>The Global Catalogue of Microorganisms (GCM) 10K type strain sequencing project: providing services to taxonomists for standard genome sequencing and annotation.</title>
        <authorList>
            <consortium name="The Broad Institute Genomics Platform"/>
            <consortium name="The Broad Institute Genome Sequencing Center for Infectious Disease"/>
            <person name="Wu L."/>
            <person name="Ma J."/>
        </authorList>
    </citation>
    <scope>NUCLEOTIDE SEQUENCE [LARGE SCALE GENOMIC DNA]</scope>
    <source>
        <strain evidence="6">TISTR 1827</strain>
    </source>
</reference>
<dbReference type="EMBL" id="JBHUMY010000007">
    <property type="protein sequence ID" value="MFD2660202.1"/>
    <property type="molecule type" value="Genomic_DNA"/>
</dbReference>
<accession>A0ABW5QV44</accession>
<protein>
    <recommendedName>
        <fullName evidence="4">5-formyltetrahydrofolate cyclo-ligase</fullName>
        <ecNumber evidence="4">6.3.3.2</ecNumber>
    </recommendedName>
</protein>
<dbReference type="Gene3D" id="3.40.50.10420">
    <property type="entry name" value="NagB/RpiA/CoA transferase-like"/>
    <property type="match status" value="1"/>
</dbReference>
<comment type="cofactor">
    <cofactor evidence="4">
        <name>Mg(2+)</name>
        <dbReference type="ChEBI" id="CHEBI:18420"/>
    </cofactor>
</comment>
<organism evidence="5 6">
    <name type="scientific">Paenibacillus thailandensis</name>
    <dbReference type="NCBI Taxonomy" id="393250"/>
    <lineage>
        <taxon>Bacteria</taxon>
        <taxon>Bacillati</taxon>
        <taxon>Bacillota</taxon>
        <taxon>Bacilli</taxon>
        <taxon>Bacillales</taxon>
        <taxon>Paenibacillaceae</taxon>
        <taxon>Paenibacillus</taxon>
    </lineage>
</organism>
<keyword evidence="5" id="KW-0436">Ligase</keyword>
<evidence type="ECO:0000256" key="2">
    <source>
        <dbReference type="ARBA" id="ARBA00022741"/>
    </source>
</evidence>
<evidence type="ECO:0000313" key="5">
    <source>
        <dbReference type="EMBL" id="MFD2660202.1"/>
    </source>
</evidence>